<dbReference type="Proteomes" id="UP000651668">
    <property type="component" value="Unassembled WGS sequence"/>
</dbReference>
<dbReference type="GO" id="GO:0016758">
    <property type="term" value="F:hexosyltransferase activity"/>
    <property type="evidence" value="ECO:0007669"/>
    <property type="project" value="UniProtKB-ARBA"/>
</dbReference>
<gene>
    <name evidence="2" type="ORF">GCM10011387_18570</name>
</gene>
<reference evidence="2" key="2">
    <citation type="submission" date="2020-09" db="EMBL/GenBank/DDBJ databases">
        <authorList>
            <person name="Sun Q."/>
            <person name="Zhou Y."/>
        </authorList>
    </citation>
    <scope>NUCLEOTIDE SEQUENCE</scope>
    <source>
        <strain evidence="2">CGMCC 1.15343</strain>
    </source>
</reference>
<reference evidence="2" key="1">
    <citation type="journal article" date="2014" name="Int. J. Syst. Evol. Microbiol.">
        <title>Complete genome sequence of Corynebacterium casei LMG S-19264T (=DSM 44701T), isolated from a smear-ripened cheese.</title>
        <authorList>
            <consortium name="US DOE Joint Genome Institute (JGI-PGF)"/>
            <person name="Walter F."/>
            <person name="Albersmeier A."/>
            <person name="Kalinowski J."/>
            <person name="Ruckert C."/>
        </authorList>
    </citation>
    <scope>NUCLEOTIDE SEQUENCE</scope>
    <source>
        <strain evidence="2">CGMCC 1.15343</strain>
    </source>
</reference>
<keyword evidence="2" id="KW-0808">Transferase</keyword>
<dbReference type="SUPFAM" id="SSF53448">
    <property type="entry name" value="Nucleotide-diphospho-sugar transferases"/>
    <property type="match status" value="1"/>
</dbReference>
<evidence type="ECO:0000259" key="1">
    <source>
        <dbReference type="Pfam" id="PF00535"/>
    </source>
</evidence>
<name>A0A916U9W5_9SPHI</name>
<dbReference type="PANTHER" id="PTHR22916">
    <property type="entry name" value="GLYCOSYLTRANSFERASE"/>
    <property type="match status" value="1"/>
</dbReference>
<proteinExistence type="predicted"/>
<feature type="domain" description="Glycosyltransferase 2-like" evidence="1">
    <location>
        <begin position="4"/>
        <end position="119"/>
    </location>
</feature>
<dbReference type="AlphaFoldDB" id="A0A916U9W5"/>
<accession>A0A916U9W5</accession>
<dbReference type="Gene3D" id="3.90.550.10">
    <property type="entry name" value="Spore Coat Polysaccharide Biosynthesis Protein SpsA, Chain A"/>
    <property type="match status" value="1"/>
</dbReference>
<keyword evidence="3" id="KW-1185">Reference proteome</keyword>
<dbReference type="Pfam" id="PF00535">
    <property type="entry name" value="Glycos_transf_2"/>
    <property type="match status" value="1"/>
</dbReference>
<dbReference type="RefSeq" id="WP_188626603.1">
    <property type="nucleotide sequence ID" value="NZ_BMIL01000005.1"/>
</dbReference>
<protein>
    <submittedName>
        <fullName evidence="2">Glycosyl transferase</fullName>
    </submittedName>
</protein>
<organism evidence="2 3">
    <name type="scientific">Pedobacter quisquiliarum</name>
    <dbReference type="NCBI Taxonomy" id="1834438"/>
    <lineage>
        <taxon>Bacteria</taxon>
        <taxon>Pseudomonadati</taxon>
        <taxon>Bacteroidota</taxon>
        <taxon>Sphingobacteriia</taxon>
        <taxon>Sphingobacteriales</taxon>
        <taxon>Sphingobacteriaceae</taxon>
        <taxon>Pedobacter</taxon>
    </lineage>
</organism>
<dbReference type="InterPro" id="IPR029044">
    <property type="entry name" value="Nucleotide-diphossugar_trans"/>
</dbReference>
<dbReference type="EMBL" id="BMIL01000005">
    <property type="protein sequence ID" value="GGC65215.1"/>
    <property type="molecule type" value="Genomic_DNA"/>
</dbReference>
<comment type="caution">
    <text evidence="2">The sequence shown here is derived from an EMBL/GenBank/DDBJ whole genome shotgun (WGS) entry which is preliminary data.</text>
</comment>
<dbReference type="InterPro" id="IPR001173">
    <property type="entry name" value="Glyco_trans_2-like"/>
</dbReference>
<evidence type="ECO:0000313" key="3">
    <source>
        <dbReference type="Proteomes" id="UP000651668"/>
    </source>
</evidence>
<sequence length="297" mass="33764">MKVSVCVITYNHEAYIEACLQGIVSQVLDADYEIVIGDDCSADGTLAILKRYAAEYPEKIKLIAGTSNVGMTANGLRTFAACSGEYLAICEGDDYWTDPNKLQRQVDFLDANPGYSMVAENGLVIDTTRGIEHPFNTIEERDLEIHHLLARRQFPTASVLLRRGLLDASLLNYKFSADTFLWCFLAQKGKIRYLPILSSVYRKGTHGIVLSSDKLEWAFLMEKWNNDIAQILPKGFDQELLKRRNYTEFIKVFFFCANRGDLKKAMLSLKKCFKYQPMRTAQAVSKFLYRKITVSSK</sequence>
<evidence type="ECO:0000313" key="2">
    <source>
        <dbReference type="EMBL" id="GGC65215.1"/>
    </source>
</evidence>